<dbReference type="STRING" id="31246.A0A183PFG5"/>
<evidence type="ECO:0000313" key="2">
    <source>
        <dbReference type="Proteomes" id="UP000269396"/>
    </source>
</evidence>
<gene>
    <name evidence="1" type="ORF">SMTD_LOCUS13101</name>
</gene>
<organism evidence="1 2">
    <name type="scientific">Schistosoma mattheei</name>
    <dbReference type="NCBI Taxonomy" id="31246"/>
    <lineage>
        <taxon>Eukaryota</taxon>
        <taxon>Metazoa</taxon>
        <taxon>Spiralia</taxon>
        <taxon>Lophotrochozoa</taxon>
        <taxon>Platyhelminthes</taxon>
        <taxon>Trematoda</taxon>
        <taxon>Digenea</taxon>
        <taxon>Strigeidida</taxon>
        <taxon>Schistosomatoidea</taxon>
        <taxon>Schistosomatidae</taxon>
        <taxon>Schistosoma</taxon>
    </lineage>
</organism>
<dbReference type="AlphaFoldDB" id="A0A183PFG5"/>
<evidence type="ECO:0000313" key="1">
    <source>
        <dbReference type="EMBL" id="VDP62731.1"/>
    </source>
</evidence>
<dbReference type="PANTHER" id="PTHR23019">
    <property type="entry name" value="NUCLEAR PORE MEMBRANE GLYCOPROTEIN GP210-RELATED"/>
    <property type="match status" value="1"/>
</dbReference>
<dbReference type="EMBL" id="UZAL01033154">
    <property type="protein sequence ID" value="VDP62731.1"/>
    <property type="molecule type" value="Genomic_DNA"/>
</dbReference>
<dbReference type="PANTHER" id="PTHR23019:SF0">
    <property type="entry name" value="NUCLEAR PORE MEMBRANE GLYCOPROTEIN 210"/>
    <property type="match status" value="1"/>
</dbReference>
<keyword evidence="2" id="KW-1185">Reference proteome</keyword>
<dbReference type="Proteomes" id="UP000269396">
    <property type="component" value="Unassembled WGS sequence"/>
</dbReference>
<reference evidence="1 2" key="1">
    <citation type="submission" date="2018-11" db="EMBL/GenBank/DDBJ databases">
        <authorList>
            <consortium name="Pathogen Informatics"/>
        </authorList>
    </citation>
    <scope>NUCLEOTIDE SEQUENCE [LARGE SCALE GENOMIC DNA]</scope>
    <source>
        <strain>Denwood</strain>
        <strain evidence="2">Zambia</strain>
    </source>
</reference>
<dbReference type="GO" id="GO:0005643">
    <property type="term" value="C:nuclear pore"/>
    <property type="evidence" value="ECO:0007669"/>
    <property type="project" value="TreeGrafter"/>
</dbReference>
<proteinExistence type="predicted"/>
<dbReference type="InterPro" id="IPR045197">
    <property type="entry name" value="NUP210-like"/>
</dbReference>
<protein>
    <submittedName>
        <fullName evidence="1">Uncharacterized protein</fullName>
    </submittedName>
</protein>
<name>A0A183PFG5_9TREM</name>
<sequence>MHSRPYFLITPANFGHSSGSLAVHVTVHPSLPNRYVPFLHGIQSLKSILNIYLSPVINAVPSQLIKLFYHPEASSTVDIHGGSGYYYLDNSDNLTDRHHCPIRLSEKLNKPFISTNTILYIMPRRTYEIQPKHVGRVTIQAIDLCFPSTKLNPSNEYNLNPSQAEFNVDVIGLSVLNLRVHNQIQLGDEVTAFIEAIGTDGITLPSKFARLLKLSIISDHITHSTSTGHKESSHDSKRILSIPETNVPSDSFWTCNSSNAEEPCSGQFTVRGIALGTSRLMVTSIVPGLLQSKPITVQSNVVEIQVFAPLRLTPCNFNLLLGAEYELHAVGGPSQASLEFIPESISSRITIVKTNPSSVLIRASESLGLANIRARAVGMTGNRPSSSLDEKHEDYVIYSETVCNIHIVALSGVRIRCPLANLDEITSQISDSSNAHFPELTNSDRSDQHFLLACPPGRSGDCGSTPLWVEGTPYSPYYSNDQSRSNIVSPLGMAAVNPPLRYRWHLNPPEPNSIVRLEYWLDRFGVNVDEVSIISQHEIIDILLFF</sequence>
<accession>A0A183PFG5</accession>